<reference evidence="4 5" key="1">
    <citation type="submission" date="2022-12" db="EMBL/GenBank/DDBJ databases">
        <title>Chitinophagaceae gen. sp. nov., a new member of the family Chitinophagaceae, isolated from soil in a chemical factory.</title>
        <authorList>
            <person name="Ke Z."/>
        </authorList>
    </citation>
    <scope>NUCLEOTIDE SEQUENCE [LARGE SCALE GENOMIC DNA]</scope>
    <source>
        <strain evidence="4 5">LY-5</strain>
    </source>
</reference>
<organism evidence="4 5">
    <name type="scientific">Polluticaenibacter yanchengensis</name>
    <dbReference type="NCBI Taxonomy" id="3014562"/>
    <lineage>
        <taxon>Bacteria</taxon>
        <taxon>Pseudomonadati</taxon>
        <taxon>Bacteroidota</taxon>
        <taxon>Chitinophagia</taxon>
        <taxon>Chitinophagales</taxon>
        <taxon>Chitinophagaceae</taxon>
        <taxon>Polluticaenibacter</taxon>
    </lineage>
</organism>
<feature type="compositionally biased region" description="Basic and acidic residues" evidence="2">
    <location>
        <begin position="97"/>
        <end position="134"/>
    </location>
</feature>
<dbReference type="InterPro" id="IPR032640">
    <property type="entry name" value="AMPK1_CBM"/>
</dbReference>
<dbReference type="RefSeq" id="WP_407032410.1">
    <property type="nucleotide sequence ID" value="NZ_JAQGEF010000022.1"/>
</dbReference>
<feature type="compositionally biased region" description="Basic residues" evidence="2">
    <location>
        <begin position="161"/>
        <end position="172"/>
    </location>
</feature>
<sequence length="172" mass="18831">MAKKVKFTLSNTIASNAALVQLLGDFNNWDIKNAKSLKKDKSGNFTADLLLEPGVYKYRYLLDSIQWVNDESGSYEFDTNIGEYNCIVSIEADVTKEAKPAASKKEAKPKAAKAEEIPAAKPEKEAPKDKEKAPKAPKPKSAKPKVEEPAPVTPVEEPVKKTVKKAKAAKSK</sequence>
<dbReference type="Proteomes" id="UP001210231">
    <property type="component" value="Unassembled WGS sequence"/>
</dbReference>
<comment type="similarity">
    <text evidence="1">Belongs to the 5'-AMP-activated protein kinase beta subunit family.</text>
</comment>
<dbReference type="PANTHER" id="PTHR10343:SF84">
    <property type="entry name" value="5'-AMP-ACTIVATED PROTEIN KINASE SUBUNIT BETA-1"/>
    <property type="match status" value="1"/>
</dbReference>
<protein>
    <recommendedName>
        <fullName evidence="3">AMP-activated protein kinase glycogen-binding domain-containing protein</fullName>
    </recommendedName>
</protein>
<dbReference type="Pfam" id="PF16561">
    <property type="entry name" value="AMPK1_CBM"/>
    <property type="match status" value="1"/>
</dbReference>
<dbReference type="InterPro" id="IPR013783">
    <property type="entry name" value="Ig-like_fold"/>
</dbReference>
<dbReference type="InterPro" id="IPR014756">
    <property type="entry name" value="Ig_E-set"/>
</dbReference>
<feature type="domain" description="AMP-activated protein kinase glycogen-binding" evidence="3">
    <location>
        <begin position="17"/>
        <end position="92"/>
    </location>
</feature>
<dbReference type="SUPFAM" id="SSF81296">
    <property type="entry name" value="E set domains"/>
    <property type="match status" value="1"/>
</dbReference>
<dbReference type="PANTHER" id="PTHR10343">
    <property type="entry name" value="5'-AMP-ACTIVATED PROTEIN KINASE , BETA SUBUNIT"/>
    <property type="match status" value="1"/>
</dbReference>
<dbReference type="EMBL" id="JAQGEF010000022">
    <property type="protein sequence ID" value="MDA3616080.1"/>
    <property type="molecule type" value="Genomic_DNA"/>
</dbReference>
<comment type="caution">
    <text evidence="4">The sequence shown here is derived from an EMBL/GenBank/DDBJ whole genome shotgun (WGS) entry which is preliminary data.</text>
</comment>
<accession>A0ABT4UMV2</accession>
<evidence type="ECO:0000256" key="1">
    <source>
        <dbReference type="ARBA" id="ARBA00010926"/>
    </source>
</evidence>
<evidence type="ECO:0000259" key="3">
    <source>
        <dbReference type="Pfam" id="PF16561"/>
    </source>
</evidence>
<dbReference type="Gene3D" id="2.60.40.10">
    <property type="entry name" value="Immunoglobulins"/>
    <property type="match status" value="1"/>
</dbReference>
<evidence type="ECO:0000313" key="5">
    <source>
        <dbReference type="Proteomes" id="UP001210231"/>
    </source>
</evidence>
<dbReference type="InterPro" id="IPR050827">
    <property type="entry name" value="CRP1_MDG1_kinase"/>
</dbReference>
<evidence type="ECO:0000313" key="4">
    <source>
        <dbReference type="EMBL" id="MDA3616080.1"/>
    </source>
</evidence>
<gene>
    <name evidence="4" type="ORF">O3P16_14790</name>
</gene>
<feature type="region of interest" description="Disordered" evidence="2">
    <location>
        <begin position="97"/>
        <end position="172"/>
    </location>
</feature>
<proteinExistence type="inferred from homology"/>
<keyword evidence="5" id="KW-1185">Reference proteome</keyword>
<evidence type="ECO:0000256" key="2">
    <source>
        <dbReference type="SAM" id="MobiDB-lite"/>
    </source>
</evidence>
<name>A0ABT4UMV2_9BACT</name>